<dbReference type="PROSITE" id="PS50110">
    <property type="entry name" value="RESPONSE_REGULATORY"/>
    <property type="match status" value="1"/>
</dbReference>
<evidence type="ECO:0000259" key="3">
    <source>
        <dbReference type="PROSITE" id="PS50110"/>
    </source>
</evidence>
<dbReference type="Proteomes" id="UP001149140">
    <property type="component" value="Unassembled WGS sequence"/>
</dbReference>
<proteinExistence type="predicted"/>
<dbReference type="RefSeq" id="WP_270038625.1">
    <property type="nucleotide sequence ID" value="NZ_JAPDOD010000003.1"/>
</dbReference>
<reference evidence="4" key="1">
    <citation type="submission" date="2022-10" db="EMBL/GenBank/DDBJ databases">
        <title>The WGS of Solirubrobacter ginsenosidimutans DSM 21036.</title>
        <authorList>
            <person name="Jiang Z."/>
        </authorList>
    </citation>
    <scope>NUCLEOTIDE SEQUENCE</scope>
    <source>
        <strain evidence="4">DSM 21036</strain>
    </source>
</reference>
<evidence type="ECO:0000313" key="4">
    <source>
        <dbReference type="EMBL" id="MDA0159860.1"/>
    </source>
</evidence>
<feature type="modified residue" description="4-aspartylphosphate" evidence="2">
    <location>
        <position position="54"/>
    </location>
</feature>
<dbReference type="InterPro" id="IPR001789">
    <property type="entry name" value="Sig_transdc_resp-reg_receiver"/>
</dbReference>
<gene>
    <name evidence="4" type="ORF">OM076_06270</name>
</gene>
<dbReference type="Gene3D" id="3.40.50.2300">
    <property type="match status" value="1"/>
</dbReference>
<dbReference type="EMBL" id="JAPDOD010000003">
    <property type="protein sequence ID" value="MDA0159860.1"/>
    <property type="molecule type" value="Genomic_DNA"/>
</dbReference>
<dbReference type="InterPro" id="IPR011006">
    <property type="entry name" value="CheY-like_superfamily"/>
</dbReference>
<dbReference type="PANTHER" id="PTHR44591:SF3">
    <property type="entry name" value="RESPONSE REGULATORY DOMAIN-CONTAINING PROTEIN"/>
    <property type="match status" value="1"/>
</dbReference>
<dbReference type="SMART" id="SM00448">
    <property type="entry name" value="REC"/>
    <property type="match status" value="1"/>
</dbReference>
<dbReference type="SUPFAM" id="SSF52172">
    <property type="entry name" value="CheY-like"/>
    <property type="match status" value="1"/>
</dbReference>
<dbReference type="Pfam" id="PF00072">
    <property type="entry name" value="Response_reg"/>
    <property type="match status" value="1"/>
</dbReference>
<protein>
    <submittedName>
        <fullName evidence="4">Response regulator transcription factor</fullName>
    </submittedName>
</protein>
<accession>A0A9X3MRI7</accession>
<evidence type="ECO:0000313" key="5">
    <source>
        <dbReference type="Proteomes" id="UP001149140"/>
    </source>
</evidence>
<dbReference type="InterPro" id="IPR050595">
    <property type="entry name" value="Bact_response_regulator"/>
</dbReference>
<dbReference type="InterPro" id="IPR058245">
    <property type="entry name" value="NreC/VraR/RcsB-like_REC"/>
</dbReference>
<keyword evidence="1 2" id="KW-0597">Phosphoprotein</keyword>
<organism evidence="4 5">
    <name type="scientific">Solirubrobacter ginsenosidimutans</name>
    <dbReference type="NCBI Taxonomy" id="490573"/>
    <lineage>
        <taxon>Bacteria</taxon>
        <taxon>Bacillati</taxon>
        <taxon>Actinomycetota</taxon>
        <taxon>Thermoleophilia</taxon>
        <taxon>Solirubrobacterales</taxon>
        <taxon>Solirubrobacteraceae</taxon>
        <taxon>Solirubrobacter</taxon>
    </lineage>
</organism>
<evidence type="ECO:0000256" key="2">
    <source>
        <dbReference type="PROSITE-ProRule" id="PRU00169"/>
    </source>
</evidence>
<comment type="caution">
    <text evidence="4">The sequence shown here is derived from an EMBL/GenBank/DDBJ whole genome shotgun (WGS) entry which is preliminary data.</text>
</comment>
<dbReference type="AlphaFoldDB" id="A0A9X3MRI7"/>
<name>A0A9X3MRI7_9ACTN</name>
<evidence type="ECO:0000256" key="1">
    <source>
        <dbReference type="ARBA" id="ARBA00022553"/>
    </source>
</evidence>
<feature type="domain" description="Response regulatory" evidence="3">
    <location>
        <begin position="4"/>
        <end position="119"/>
    </location>
</feature>
<keyword evidence="5" id="KW-1185">Reference proteome</keyword>
<dbReference type="CDD" id="cd17535">
    <property type="entry name" value="REC_NarL-like"/>
    <property type="match status" value="1"/>
</dbReference>
<dbReference type="PANTHER" id="PTHR44591">
    <property type="entry name" value="STRESS RESPONSE REGULATOR PROTEIN 1"/>
    <property type="match status" value="1"/>
</dbReference>
<sequence length="119" mass="12733">MGCSVLVVDDDASFRRIAIRIVESWGHNVVGEAGGVGEAMLRAHEVRPDTVIVDIGLPDGDGFDLTRRLLALEWPIRVLVMSSDSDIANVAVAESAGASGFFPKLELLGAGFRQAIEDR</sequence>
<dbReference type="GO" id="GO:0000160">
    <property type="term" value="P:phosphorelay signal transduction system"/>
    <property type="evidence" value="ECO:0007669"/>
    <property type="project" value="InterPro"/>
</dbReference>